<proteinExistence type="predicted"/>
<evidence type="ECO:0000313" key="1">
    <source>
        <dbReference type="EMBL" id="KCZ71435.1"/>
    </source>
</evidence>
<sequence length="82" mass="9331">MADEKVVKKAETRAEAKKEVDPSKEFVDGIMTEMNLKGASKKRLIKKLAEQYSFDRQKIMFKLKRALITERYAAVVTAEGGH</sequence>
<name>A0A062V7W4_9EURY</name>
<dbReference type="OrthoDB" id="147868at2157"/>
<evidence type="ECO:0000313" key="2">
    <source>
        <dbReference type="Proteomes" id="UP000027153"/>
    </source>
</evidence>
<accession>A0A062V7W4</accession>
<dbReference type="RefSeq" id="WP_048091378.1">
    <property type="nucleotide sequence ID" value="NZ_JMIY01000005.1"/>
</dbReference>
<keyword evidence="2" id="KW-1185">Reference proteome</keyword>
<dbReference type="Proteomes" id="UP000027153">
    <property type="component" value="Unassembled WGS sequence"/>
</dbReference>
<gene>
    <name evidence="1" type="ORF">ANME2D_02165</name>
</gene>
<organism evidence="1 2">
    <name type="scientific">Candidatus Methanoperedens nitratireducens</name>
    <dbReference type="NCBI Taxonomy" id="1392998"/>
    <lineage>
        <taxon>Archaea</taxon>
        <taxon>Methanobacteriati</taxon>
        <taxon>Methanobacteriota</taxon>
        <taxon>Stenosarchaea group</taxon>
        <taxon>Methanomicrobia</taxon>
        <taxon>Methanosarcinales</taxon>
        <taxon>ANME-2 cluster</taxon>
        <taxon>Candidatus Methanoperedentaceae</taxon>
        <taxon>Candidatus Methanoperedens</taxon>
    </lineage>
</organism>
<dbReference type="AlphaFoldDB" id="A0A062V7W4"/>
<protein>
    <submittedName>
        <fullName evidence="1">Uncharacterized protein</fullName>
    </submittedName>
</protein>
<comment type="caution">
    <text evidence="1">The sequence shown here is derived from an EMBL/GenBank/DDBJ whole genome shotgun (WGS) entry which is preliminary data.</text>
</comment>
<dbReference type="EMBL" id="JMIY01000005">
    <property type="protein sequence ID" value="KCZ71435.1"/>
    <property type="molecule type" value="Genomic_DNA"/>
</dbReference>
<reference evidence="1 2" key="1">
    <citation type="journal article" date="2013" name="Nature">
        <title>Anaerobic oxidation of methane coupled to nitrate reduction in a novel archaeal lineage.</title>
        <authorList>
            <person name="Haroon M.F."/>
            <person name="Hu S."/>
            <person name="Shi Y."/>
            <person name="Imelfort M."/>
            <person name="Keller J."/>
            <person name="Hugenholtz P."/>
            <person name="Yuan Z."/>
            <person name="Tyson G.W."/>
        </authorList>
    </citation>
    <scope>NUCLEOTIDE SEQUENCE [LARGE SCALE GENOMIC DNA]</scope>
    <source>
        <strain evidence="1 2">ANME-2d</strain>
    </source>
</reference>